<dbReference type="EMBL" id="CAKXAJ010026408">
    <property type="protein sequence ID" value="CAH2267977.1"/>
    <property type="molecule type" value="Genomic_DNA"/>
</dbReference>
<dbReference type="AlphaFoldDB" id="A0A8S4SNW5"/>
<organism evidence="1 2">
    <name type="scientific">Pararge aegeria aegeria</name>
    <dbReference type="NCBI Taxonomy" id="348720"/>
    <lineage>
        <taxon>Eukaryota</taxon>
        <taxon>Metazoa</taxon>
        <taxon>Ecdysozoa</taxon>
        <taxon>Arthropoda</taxon>
        <taxon>Hexapoda</taxon>
        <taxon>Insecta</taxon>
        <taxon>Pterygota</taxon>
        <taxon>Neoptera</taxon>
        <taxon>Endopterygota</taxon>
        <taxon>Lepidoptera</taxon>
        <taxon>Glossata</taxon>
        <taxon>Ditrysia</taxon>
        <taxon>Papilionoidea</taxon>
        <taxon>Nymphalidae</taxon>
        <taxon>Satyrinae</taxon>
        <taxon>Satyrini</taxon>
        <taxon>Parargina</taxon>
        <taxon>Pararge</taxon>
    </lineage>
</organism>
<dbReference type="OrthoDB" id="7492934at2759"/>
<keyword evidence="2" id="KW-1185">Reference proteome</keyword>
<accession>A0A8S4SNW5</accession>
<reference evidence="1" key="1">
    <citation type="submission" date="2022-03" db="EMBL/GenBank/DDBJ databases">
        <authorList>
            <person name="Lindestad O."/>
        </authorList>
    </citation>
    <scope>NUCLEOTIDE SEQUENCE</scope>
</reference>
<sequence>METLINKKRKKRKTRRCLDELRKKTHQTNDVCSINKNIAKPHKNKSNCVKNNYITNNRLTLLNKAVRSETITRLQLSELEGKKLTSNKDRETIISNLRVNVVSNGQHKSNKILLGKRDTHISEDNSEILSPKINNNEVSSEIDTPKSVVLFSPDSQNGQAINTQLDSQLEISLISSSTPSTINTNYKSDTNDDVMDIIELFIEQDYPQFLKIVDSNVMKTKAELTKLCLENESKSEVNEDTLSTEEYLSPDVPTIQKTRDYIDYSLSQCSDSITSGINEPSPTESNSSFSIHIPSASSMASAVFDTPEYSYYPHRLN</sequence>
<name>A0A8S4SNW5_9NEOP</name>
<evidence type="ECO:0000313" key="2">
    <source>
        <dbReference type="Proteomes" id="UP000838756"/>
    </source>
</evidence>
<proteinExistence type="predicted"/>
<dbReference type="Proteomes" id="UP000838756">
    <property type="component" value="Unassembled WGS sequence"/>
</dbReference>
<evidence type="ECO:0000313" key="1">
    <source>
        <dbReference type="EMBL" id="CAH2267977.1"/>
    </source>
</evidence>
<comment type="caution">
    <text evidence="1">The sequence shown here is derived from an EMBL/GenBank/DDBJ whole genome shotgun (WGS) entry which is preliminary data.</text>
</comment>
<gene>
    <name evidence="1" type="primary">jg8422</name>
    <name evidence="1" type="ORF">PAEG_LOCUS26440</name>
</gene>
<protein>
    <submittedName>
        <fullName evidence="1">Jg8422 protein</fullName>
    </submittedName>
</protein>